<evidence type="ECO:0000256" key="9">
    <source>
        <dbReference type="SAM" id="MobiDB-lite"/>
    </source>
</evidence>
<dbReference type="Pfam" id="PF08953">
    <property type="entry name" value="DUF1899"/>
    <property type="match status" value="1"/>
</dbReference>
<dbReference type="PROSITE" id="PS50082">
    <property type="entry name" value="WD_REPEATS_2"/>
    <property type="match status" value="3"/>
</dbReference>
<accession>A0A7I8VIX4</accession>
<proteinExistence type="inferred from homology"/>
<dbReference type="SUPFAM" id="SSF50978">
    <property type="entry name" value="WD40 repeat-like"/>
    <property type="match status" value="1"/>
</dbReference>
<keyword evidence="4 8" id="KW-0175">Coiled coil</keyword>
<name>A0A7I8VIX4_9ANNE</name>
<dbReference type="PROSITE" id="PS00678">
    <property type="entry name" value="WD_REPEATS_1"/>
    <property type="match status" value="1"/>
</dbReference>
<feature type="domain" description="DUF1899" evidence="10">
    <location>
        <begin position="2"/>
        <end position="67"/>
    </location>
</feature>
<dbReference type="InterPro" id="IPR015048">
    <property type="entry name" value="DUF1899"/>
</dbReference>
<dbReference type="PANTHER" id="PTHR10856:SF44">
    <property type="entry name" value="CORONIN"/>
    <property type="match status" value="1"/>
</dbReference>
<feature type="compositionally biased region" description="Polar residues" evidence="9">
    <location>
        <begin position="469"/>
        <end position="478"/>
    </location>
</feature>
<protein>
    <recommendedName>
        <fullName evidence="7">Coronin</fullName>
    </recommendedName>
</protein>
<dbReference type="Gene3D" id="2.130.10.10">
    <property type="entry name" value="YVTN repeat-like/Quinoprotein amine dehydrogenase"/>
    <property type="match status" value="1"/>
</dbReference>
<feature type="compositionally biased region" description="Basic and acidic residues" evidence="9">
    <location>
        <begin position="594"/>
        <end position="614"/>
    </location>
</feature>
<dbReference type="PANTHER" id="PTHR10856">
    <property type="entry name" value="CORONIN"/>
    <property type="match status" value="1"/>
</dbReference>
<dbReference type="EMBL" id="CAJFCJ010000006">
    <property type="protein sequence ID" value="CAD5116163.1"/>
    <property type="molecule type" value="Genomic_DNA"/>
</dbReference>
<feature type="compositionally biased region" description="Polar residues" evidence="9">
    <location>
        <begin position="556"/>
        <end position="569"/>
    </location>
</feature>
<evidence type="ECO:0000313" key="12">
    <source>
        <dbReference type="Proteomes" id="UP000549394"/>
    </source>
</evidence>
<keyword evidence="5" id="KW-0009">Actin-binding</keyword>
<feature type="region of interest" description="Disordered" evidence="9">
    <location>
        <begin position="556"/>
        <end position="735"/>
    </location>
</feature>
<sequence>MPFQVRSSKFRHVYGRTFKREQCYDNLKITKLSHDGTFCGVNPLFLAVVSDSIGGGSFTVLPLEKCGRIDLTHKVCGHKAPVLDLKWNRYDDHVIASCSEDCTIKIWQIPTGGLRSNLTDYVANLKGHTRKVAYIEWHPSAAEIILSASYDKSCIIWNVSTSEKLTVIDELHTAPILSISWNLDGSSFATTCKDRIIRIIDSRSGELIQSSSPGTVHSGSKPSKCSFLGTSRIFTIGFNKHHDRQVALWDANDLSKPLKVEDMDCNNGVCFPVYDHDIKVVYCCGKGDSSIKFYEILEDAPYLFYLNQCQFSTSQCGFGFMPKRGVFTSKCEIARFYRLLSAKPVCEPVSFIVPRKAEIFQNDIYPPTAAPYPSITAEEWISGLNRDPKLINLKDPNSTKNTFELEFIQEAVLSPKSIDENYQTNYSDEYRITENSQIDVNRNVEKKPILTYRSTNSQSDINIVPKPSFSASLPSESQVKPKRSSSIISSNSDYTTPPSSPPPLPAVDMSLNAIFENQNITCNSSIDFDKYQSISMLNESELDRLVEVNDKTLTDDVSISESSTNNNDCQKQKIKTENLDRTFTESPPSTNGETSKRDYKHDENSKKSPDDKDNYYSTFDKNWKGSGYLNETETPLNKSNEKNRKSKESLPEEVPTKESSDFIQSFEMDEPAPDHSLITPSKLRESLRRKRRGRPSCPFPESFKKNELDVDKPKPRLLPLTPILGKDRENTPTRARRSYSDVFLQQTKVVCKTAVVPTIITPNDNNGESMEDYETLKTAYNKQTTEVERLRREISVKDEKIRQLEEEVSQLRAIN</sequence>
<dbReference type="InterPro" id="IPR015505">
    <property type="entry name" value="Coronin"/>
</dbReference>
<comment type="caution">
    <text evidence="11">The sequence shown here is derived from an EMBL/GenBank/DDBJ whole genome shotgun (WGS) entry which is preliminary data.</text>
</comment>
<gene>
    <name evidence="11" type="ORF">DGYR_LOCUS4811</name>
</gene>
<evidence type="ECO:0000256" key="8">
    <source>
        <dbReference type="SAM" id="Coils"/>
    </source>
</evidence>
<dbReference type="FunFam" id="2.130.10.10:FF:000502">
    <property type="entry name" value="Coronin"/>
    <property type="match status" value="1"/>
</dbReference>
<evidence type="ECO:0000256" key="5">
    <source>
        <dbReference type="ARBA" id="ARBA00023203"/>
    </source>
</evidence>
<evidence type="ECO:0000256" key="1">
    <source>
        <dbReference type="ARBA" id="ARBA00009482"/>
    </source>
</evidence>
<feature type="compositionally biased region" description="Basic and acidic residues" evidence="9">
    <location>
        <begin position="702"/>
        <end position="714"/>
    </location>
</feature>
<dbReference type="Pfam" id="PF16300">
    <property type="entry name" value="WD40_4"/>
    <property type="match status" value="1"/>
</dbReference>
<reference evidence="11 12" key="1">
    <citation type="submission" date="2020-08" db="EMBL/GenBank/DDBJ databases">
        <authorList>
            <person name="Hejnol A."/>
        </authorList>
    </citation>
    <scope>NUCLEOTIDE SEQUENCE [LARGE SCALE GENOMIC DNA]</scope>
</reference>
<dbReference type="SMART" id="SM00320">
    <property type="entry name" value="WD40"/>
    <property type="match status" value="3"/>
</dbReference>
<feature type="coiled-coil region" evidence="8">
    <location>
        <begin position="773"/>
        <end position="814"/>
    </location>
</feature>
<keyword evidence="3 7" id="KW-0677">Repeat</keyword>
<dbReference type="InterPro" id="IPR015943">
    <property type="entry name" value="WD40/YVTN_repeat-like_dom_sf"/>
</dbReference>
<feature type="repeat" description="WD" evidence="6">
    <location>
        <begin position="75"/>
        <end position="117"/>
    </location>
</feature>
<dbReference type="OrthoDB" id="1850764at2759"/>
<feature type="compositionally biased region" description="Basic and acidic residues" evidence="9">
    <location>
        <begin position="570"/>
        <end position="583"/>
    </location>
</feature>
<evidence type="ECO:0000259" key="10">
    <source>
        <dbReference type="SMART" id="SM01166"/>
    </source>
</evidence>
<evidence type="ECO:0000256" key="6">
    <source>
        <dbReference type="PROSITE-ProRule" id="PRU00221"/>
    </source>
</evidence>
<evidence type="ECO:0000256" key="3">
    <source>
        <dbReference type="ARBA" id="ARBA00022737"/>
    </source>
</evidence>
<keyword evidence="2 6" id="KW-0853">WD repeat</keyword>
<dbReference type="SMART" id="SM01167">
    <property type="entry name" value="DUF1900"/>
    <property type="match status" value="1"/>
</dbReference>
<dbReference type="GO" id="GO:0051015">
    <property type="term" value="F:actin filament binding"/>
    <property type="evidence" value="ECO:0007669"/>
    <property type="project" value="TreeGrafter"/>
</dbReference>
<dbReference type="InterPro" id="IPR001680">
    <property type="entry name" value="WD40_rpt"/>
</dbReference>
<feature type="repeat" description="WD" evidence="6">
    <location>
        <begin position="125"/>
        <end position="167"/>
    </location>
</feature>
<organism evidence="11 12">
    <name type="scientific">Dimorphilus gyrociliatus</name>
    <dbReference type="NCBI Taxonomy" id="2664684"/>
    <lineage>
        <taxon>Eukaryota</taxon>
        <taxon>Metazoa</taxon>
        <taxon>Spiralia</taxon>
        <taxon>Lophotrochozoa</taxon>
        <taxon>Annelida</taxon>
        <taxon>Polychaeta</taxon>
        <taxon>Polychaeta incertae sedis</taxon>
        <taxon>Dinophilidae</taxon>
        <taxon>Dimorphilus</taxon>
    </lineage>
</organism>
<dbReference type="Pfam" id="PF00400">
    <property type="entry name" value="WD40"/>
    <property type="match status" value="3"/>
</dbReference>
<feature type="repeat" description="WD" evidence="6">
    <location>
        <begin position="169"/>
        <end position="210"/>
    </location>
</feature>
<dbReference type="InterPro" id="IPR019775">
    <property type="entry name" value="WD40_repeat_CS"/>
</dbReference>
<feature type="compositionally biased region" description="Low complexity" evidence="9">
    <location>
        <begin position="484"/>
        <end position="497"/>
    </location>
</feature>
<comment type="similarity">
    <text evidence="1 7">Belongs to the WD repeat coronin family.</text>
</comment>
<feature type="region of interest" description="Disordered" evidence="9">
    <location>
        <begin position="468"/>
        <end position="505"/>
    </location>
</feature>
<evidence type="ECO:0000256" key="7">
    <source>
        <dbReference type="RuleBase" id="RU280818"/>
    </source>
</evidence>
<dbReference type="SMART" id="SM01166">
    <property type="entry name" value="DUF1899"/>
    <property type="match status" value="1"/>
</dbReference>
<evidence type="ECO:0000256" key="4">
    <source>
        <dbReference type="ARBA" id="ARBA00023054"/>
    </source>
</evidence>
<feature type="compositionally biased region" description="Basic and acidic residues" evidence="9">
    <location>
        <begin position="639"/>
        <end position="660"/>
    </location>
</feature>
<dbReference type="Proteomes" id="UP000549394">
    <property type="component" value="Unassembled WGS sequence"/>
</dbReference>
<dbReference type="InterPro" id="IPR036322">
    <property type="entry name" value="WD40_repeat_dom_sf"/>
</dbReference>
<evidence type="ECO:0000256" key="2">
    <source>
        <dbReference type="ARBA" id="ARBA00022574"/>
    </source>
</evidence>
<feature type="compositionally biased region" description="Polar residues" evidence="9">
    <location>
        <begin position="584"/>
        <end position="593"/>
    </location>
</feature>
<evidence type="ECO:0000313" key="11">
    <source>
        <dbReference type="EMBL" id="CAD5116163.1"/>
    </source>
</evidence>
<keyword evidence="12" id="KW-1185">Reference proteome</keyword>
<dbReference type="PROSITE" id="PS50294">
    <property type="entry name" value="WD_REPEATS_REGION"/>
    <property type="match status" value="2"/>
</dbReference>
<dbReference type="AlphaFoldDB" id="A0A7I8VIX4"/>